<dbReference type="InterPro" id="IPR041424">
    <property type="entry name" value="CinA_KH"/>
</dbReference>
<reference evidence="4" key="1">
    <citation type="submission" date="2017-04" db="EMBL/GenBank/DDBJ databases">
        <authorList>
            <person name="Bumgarner R.E."/>
            <person name="Fredricks D.N."/>
            <person name="Srinivasan S."/>
        </authorList>
    </citation>
    <scope>NUCLEOTIDE SEQUENCE [LARGE SCALE GENOMIC DNA]</scope>
    <source>
        <strain evidence="4">KA00405</strain>
    </source>
</reference>
<gene>
    <name evidence="1" type="primary">cinA</name>
    <name evidence="3" type="ORF">B7R76_00800</name>
</gene>
<dbReference type="InterPro" id="IPR008135">
    <property type="entry name" value="Competence-induced_CinA"/>
</dbReference>
<dbReference type="Gene3D" id="3.90.950.20">
    <property type="entry name" value="CinA-like"/>
    <property type="match status" value="1"/>
</dbReference>
<dbReference type="Proteomes" id="UP000236394">
    <property type="component" value="Unassembled WGS sequence"/>
</dbReference>
<sequence length="447" mass="47838">MLKSVNELLPKKGVDETIEKVALLTSGTELLMGQIINTNAAYLAGELNKLGLTCQYQLVVGDNEERLLDALNKLWKVADCVILTGGLGPTEDDLSMACAAKNSGFKLTFDPEAAATIEAYFKRSGRNVPQNNYKQAYLPGAEAGFALPNLNGTAPGAIWRFVHDNKLCHLILLPGPPLENKLMFTEYVKPYLAARCSTILRNLFFRMVGIGESQVAAELEDLITTQTNPTLATYCSVGEVKLRLTQNCHSDSDPELIPALADVVRSRLGKYIYSEKDESLPEVIYNILKHRGESLGLAESCTAGAVAAELGNIPGVSHVFKGSLVAYSPEIKKNVLGVPKDIIDRDGVVSAACAASMAEHAQKLLNVSIAGAVTGLAGPTGSAVQDSTNAAALGKAEPPIGTVFVAVTYRGRTVVKHNLFSGSRAKVIAWAKMTLLGLIWHCLNDEA</sequence>
<feature type="domain" description="MoaB/Mog" evidence="2">
    <location>
        <begin position="22"/>
        <end position="194"/>
    </location>
</feature>
<dbReference type="SUPFAM" id="SSF142433">
    <property type="entry name" value="CinA-like"/>
    <property type="match status" value="1"/>
</dbReference>
<dbReference type="PANTHER" id="PTHR13939">
    <property type="entry name" value="NICOTINAMIDE-NUCLEOTIDE AMIDOHYDROLASE PNCC"/>
    <property type="match status" value="1"/>
</dbReference>
<accession>A0A2J8B3V0</accession>
<dbReference type="Pfam" id="PF02464">
    <property type="entry name" value="CinA"/>
    <property type="match status" value="1"/>
</dbReference>
<dbReference type="EMBL" id="NBZD01000001">
    <property type="protein sequence ID" value="PNH19457.1"/>
    <property type="molecule type" value="Genomic_DNA"/>
</dbReference>
<evidence type="ECO:0000259" key="2">
    <source>
        <dbReference type="SMART" id="SM00852"/>
    </source>
</evidence>
<dbReference type="PIRSF" id="PIRSF006728">
    <property type="entry name" value="CinA"/>
    <property type="match status" value="1"/>
</dbReference>
<protein>
    <recommendedName>
        <fullName evidence="1">Putative competence-damage inducible protein</fullName>
    </recommendedName>
</protein>
<dbReference type="Pfam" id="PF18146">
    <property type="entry name" value="CinA_KH"/>
    <property type="match status" value="1"/>
</dbReference>
<dbReference type="Gene3D" id="3.30.70.2860">
    <property type="match status" value="1"/>
</dbReference>
<dbReference type="InterPro" id="IPR036653">
    <property type="entry name" value="CinA-like_C"/>
</dbReference>
<dbReference type="Pfam" id="PF00994">
    <property type="entry name" value="MoCF_biosynth"/>
    <property type="match status" value="1"/>
</dbReference>
<dbReference type="InterPro" id="IPR050101">
    <property type="entry name" value="CinA"/>
</dbReference>
<comment type="similarity">
    <text evidence="1">Belongs to the CinA family.</text>
</comment>
<evidence type="ECO:0000313" key="3">
    <source>
        <dbReference type="EMBL" id="PNH19457.1"/>
    </source>
</evidence>
<comment type="caution">
    <text evidence="3">The sequence shown here is derived from an EMBL/GenBank/DDBJ whole genome shotgun (WGS) entry which is preliminary data.</text>
</comment>
<dbReference type="InterPro" id="IPR008136">
    <property type="entry name" value="CinA_C"/>
</dbReference>
<dbReference type="InterPro" id="IPR001453">
    <property type="entry name" value="MoaB/Mog_dom"/>
</dbReference>
<dbReference type="NCBIfam" id="TIGR00200">
    <property type="entry name" value="cinA_nterm"/>
    <property type="match status" value="1"/>
</dbReference>
<dbReference type="NCBIfam" id="NF001813">
    <property type="entry name" value="PRK00549.1"/>
    <property type="match status" value="1"/>
</dbReference>
<dbReference type="HAMAP" id="MF_00226_B">
    <property type="entry name" value="CinA_B"/>
    <property type="match status" value="1"/>
</dbReference>
<organism evidence="3 4">
    <name type="scientific">Mageeibacillus indolicus</name>
    <dbReference type="NCBI Taxonomy" id="884684"/>
    <lineage>
        <taxon>Bacteria</taxon>
        <taxon>Bacillati</taxon>
        <taxon>Bacillota</taxon>
        <taxon>Clostridia</taxon>
        <taxon>Eubacteriales</taxon>
        <taxon>Oscillospiraceae</taxon>
        <taxon>Mageeibacillus</taxon>
    </lineage>
</organism>
<dbReference type="Gene3D" id="3.40.980.10">
    <property type="entry name" value="MoaB/Mog-like domain"/>
    <property type="match status" value="1"/>
</dbReference>
<dbReference type="SUPFAM" id="SSF53218">
    <property type="entry name" value="Molybdenum cofactor biosynthesis proteins"/>
    <property type="match status" value="1"/>
</dbReference>
<dbReference type="SMART" id="SM00852">
    <property type="entry name" value="MoCF_biosynth"/>
    <property type="match status" value="1"/>
</dbReference>
<dbReference type="CDD" id="cd00885">
    <property type="entry name" value="cinA"/>
    <property type="match status" value="1"/>
</dbReference>
<dbReference type="AlphaFoldDB" id="A0A2J8B3V0"/>
<name>A0A2J8B3V0_9FIRM</name>
<dbReference type="InterPro" id="IPR036425">
    <property type="entry name" value="MoaB/Mog-like_dom_sf"/>
</dbReference>
<evidence type="ECO:0000313" key="4">
    <source>
        <dbReference type="Proteomes" id="UP000236394"/>
    </source>
</evidence>
<evidence type="ECO:0000256" key="1">
    <source>
        <dbReference type="HAMAP-Rule" id="MF_00226"/>
    </source>
</evidence>
<dbReference type="PANTHER" id="PTHR13939:SF0">
    <property type="entry name" value="NMN AMIDOHYDROLASE-LIKE PROTEIN YFAY"/>
    <property type="match status" value="1"/>
</dbReference>
<dbReference type="RefSeq" id="WP_102892193.1">
    <property type="nucleotide sequence ID" value="NZ_NBZD01000001.1"/>
</dbReference>
<dbReference type="NCBIfam" id="TIGR00199">
    <property type="entry name" value="PncC_domain"/>
    <property type="match status" value="1"/>
</dbReference>
<proteinExistence type="inferred from homology"/>